<dbReference type="GO" id="GO:0140543">
    <property type="term" value="P:positive regulation of piRNA transcription"/>
    <property type="evidence" value="ECO:0007669"/>
    <property type="project" value="EnsemblMetazoa"/>
</dbReference>
<dbReference type="InterPro" id="IPR035441">
    <property type="entry name" value="TFIIS/LEDGF_dom_sf"/>
</dbReference>
<evidence type="ECO:0000256" key="1">
    <source>
        <dbReference type="ARBA" id="ARBA00004123"/>
    </source>
</evidence>
<dbReference type="PANTHER" id="PTHR12550">
    <property type="entry name" value="HEPATOMA-DERIVED GROWTH FACTOR-RELATED"/>
    <property type="match status" value="1"/>
</dbReference>
<dbReference type="InParanoid" id="B3LZB3"/>
<sequence length="498" mass="55290">MGKEKAGKTFNIGDLVFAKVKGYPAWPAKITKCNNKKYNVYFYGTGETANIKLEDLFAYTGNKEKFATDRNMKRAKFSEAIDQIESALRGEDSAPIDLSGGEEAAAADEPPTTDKKAEQAEEPIKAEPTESSDSNPATTPAPSSAPVPAPAAAPVETQKKAGGARKSKAPKARHVDGDGEDAPEPAADAPPPAKRRVPAEGLNAAPTTPASAAPAASSSAKKSAKKSKPTAAVTPIQKRSKPITQNIQNDLLMVYLPTAKCLGININYKKPERFESPAAEKAWMEKSREEAHELKLKLESGQLEPESMPERIVVEPTRNEIPKQEAMRFIEELIEHEDALFMERDFITLSQQLRECLGLRRANVGKCLEILEQFKEVELTKLMLLRNPECVDIMRRLRRYVGNLELWKMNSTDEMEFKEKAQIIRKVSTNIYDSFKALFAPIVEQEDNFWVDFCEKVRIYKTYTKNMNENLRVTMNESGYNNLVVAKDNSASTAAAQQ</sequence>
<dbReference type="GO" id="GO:0005634">
    <property type="term" value="C:nucleus"/>
    <property type="evidence" value="ECO:0007669"/>
    <property type="project" value="UniProtKB-SubCell"/>
</dbReference>
<dbReference type="KEGG" id="dan:6501588"/>
<feature type="compositionally biased region" description="Basic residues" evidence="5">
    <location>
        <begin position="162"/>
        <end position="172"/>
    </location>
</feature>
<organism evidence="7 8">
    <name type="scientific">Drosophila ananassae</name>
    <name type="common">Fruit fly</name>
    <dbReference type="NCBI Taxonomy" id="7217"/>
    <lineage>
        <taxon>Eukaryota</taxon>
        <taxon>Metazoa</taxon>
        <taxon>Ecdysozoa</taxon>
        <taxon>Arthropoda</taxon>
        <taxon>Hexapoda</taxon>
        <taxon>Insecta</taxon>
        <taxon>Pterygota</taxon>
        <taxon>Neoptera</taxon>
        <taxon>Endopterygota</taxon>
        <taxon>Diptera</taxon>
        <taxon>Brachycera</taxon>
        <taxon>Muscomorpha</taxon>
        <taxon>Ephydroidea</taxon>
        <taxon>Drosophilidae</taxon>
        <taxon>Drosophila</taxon>
        <taxon>Sophophora</taxon>
    </lineage>
</organism>
<dbReference type="SUPFAM" id="SSF63748">
    <property type="entry name" value="Tudor/PWWP/MBT"/>
    <property type="match status" value="1"/>
</dbReference>
<dbReference type="Proteomes" id="UP000007801">
    <property type="component" value="Unassembled WGS sequence"/>
</dbReference>
<dbReference type="InterPro" id="IPR036218">
    <property type="entry name" value="HIVI-bd_sf"/>
</dbReference>
<gene>
    <name evidence="7" type="primary">Dana\GF18819</name>
    <name evidence="7" type="synonym">dana_GLEANR_20075</name>
    <name evidence="7" type="ORF">GF18819</name>
</gene>
<protein>
    <recommendedName>
        <fullName evidence="6">PWWP domain-containing protein</fullName>
    </recommendedName>
</protein>
<dbReference type="OrthoDB" id="62853at2759"/>
<dbReference type="GO" id="GO:0000791">
    <property type="term" value="C:euchromatin"/>
    <property type="evidence" value="ECO:0007669"/>
    <property type="project" value="EnsemblMetazoa"/>
</dbReference>
<keyword evidence="3" id="KW-0175">Coiled coil</keyword>
<dbReference type="FunCoup" id="B3LZB3">
    <property type="interactions" value="1013"/>
</dbReference>
<dbReference type="Pfam" id="PF00855">
    <property type="entry name" value="PWWP"/>
    <property type="match status" value="1"/>
</dbReference>
<dbReference type="GO" id="GO:0003690">
    <property type="term" value="F:double-stranded DNA binding"/>
    <property type="evidence" value="ECO:0007669"/>
    <property type="project" value="EnsemblMetazoa"/>
</dbReference>
<feature type="region of interest" description="Disordered" evidence="5">
    <location>
        <begin position="86"/>
        <end position="237"/>
    </location>
</feature>
<dbReference type="GeneID" id="6501588"/>
<accession>B3LZB3</accession>
<dbReference type="STRING" id="7217.B3LZB3"/>
<reference evidence="7 8" key="1">
    <citation type="journal article" date="2007" name="Nature">
        <title>Evolution of genes and genomes on the Drosophila phylogeny.</title>
        <authorList>
            <consortium name="Drosophila 12 Genomes Consortium"/>
            <person name="Clark A.G."/>
            <person name="Eisen M.B."/>
            <person name="Smith D.R."/>
            <person name="Bergman C.M."/>
            <person name="Oliver B."/>
            <person name="Markow T.A."/>
            <person name="Kaufman T.C."/>
            <person name="Kellis M."/>
            <person name="Gelbart W."/>
            <person name="Iyer V.N."/>
            <person name="Pollard D.A."/>
            <person name="Sackton T.B."/>
            <person name="Larracuente A.M."/>
            <person name="Singh N.D."/>
            <person name="Abad J.P."/>
            <person name="Abt D.N."/>
            <person name="Adryan B."/>
            <person name="Aguade M."/>
            <person name="Akashi H."/>
            <person name="Anderson W.W."/>
            <person name="Aquadro C.F."/>
            <person name="Ardell D.H."/>
            <person name="Arguello R."/>
            <person name="Artieri C.G."/>
            <person name="Barbash D.A."/>
            <person name="Barker D."/>
            <person name="Barsanti P."/>
            <person name="Batterham P."/>
            <person name="Batzoglou S."/>
            <person name="Begun D."/>
            <person name="Bhutkar A."/>
            <person name="Blanco E."/>
            <person name="Bosak S.A."/>
            <person name="Bradley R.K."/>
            <person name="Brand A.D."/>
            <person name="Brent M.R."/>
            <person name="Brooks A.N."/>
            <person name="Brown R.H."/>
            <person name="Butlin R.K."/>
            <person name="Caggese C."/>
            <person name="Calvi B.R."/>
            <person name="Bernardo de Carvalho A."/>
            <person name="Caspi A."/>
            <person name="Castrezana S."/>
            <person name="Celniker S.E."/>
            <person name="Chang J.L."/>
            <person name="Chapple C."/>
            <person name="Chatterji S."/>
            <person name="Chinwalla A."/>
            <person name="Civetta A."/>
            <person name="Clifton S.W."/>
            <person name="Comeron J.M."/>
            <person name="Costello J.C."/>
            <person name="Coyne J.A."/>
            <person name="Daub J."/>
            <person name="David R.G."/>
            <person name="Delcher A.L."/>
            <person name="Delehaunty K."/>
            <person name="Do C.B."/>
            <person name="Ebling H."/>
            <person name="Edwards K."/>
            <person name="Eickbush T."/>
            <person name="Evans J.D."/>
            <person name="Filipski A."/>
            <person name="Findeiss S."/>
            <person name="Freyhult E."/>
            <person name="Fulton L."/>
            <person name="Fulton R."/>
            <person name="Garcia A.C."/>
            <person name="Gardiner A."/>
            <person name="Garfield D.A."/>
            <person name="Garvin B.E."/>
            <person name="Gibson G."/>
            <person name="Gilbert D."/>
            <person name="Gnerre S."/>
            <person name="Godfrey J."/>
            <person name="Good R."/>
            <person name="Gotea V."/>
            <person name="Gravely B."/>
            <person name="Greenberg A.J."/>
            <person name="Griffiths-Jones S."/>
            <person name="Gross S."/>
            <person name="Guigo R."/>
            <person name="Gustafson E.A."/>
            <person name="Haerty W."/>
            <person name="Hahn M.W."/>
            <person name="Halligan D.L."/>
            <person name="Halpern A.L."/>
            <person name="Halter G.M."/>
            <person name="Han M.V."/>
            <person name="Heger A."/>
            <person name="Hillier L."/>
            <person name="Hinrichs A.S."/>
            <person name="Holmes I."/>
            <person name="Hoskins R.A."/>
            <person name="Hubisz M.J."/>
            <person name="Hultmark D."/>
            <person name="Huntley M.A."/>
            <person name="Jaffe D.B."/>
            <person name="Jagadeeshan S."/>
            <person name="Jeck W.R."/>
            <person name="Johnson J."/>
            <person name="Jones C.D."/>
            <person name="Jordan W.C."/>
            <person name="Karpen G.H."/>
            <person name="Kataoka E."/>
            <person name="Keightley P.D."/>
            <person name="Kheradpour P."/>
            <person name="Kirkness E.F."/>
            <person name="Koerich L.B."/>
            <person name="Kristiansen K."/>
            <person name="Kudrna D."/>
            <person name="Kulathinal R.J."/>
            <person name="Kumar S."/>
            <person name="Kwok R."/>
            <person name="Lander E."/>
            <person name="Langley C.H."/>
            <person name="Lapoint R."/>
            <person name="Lazzaro B.P."/>
            <person name="Lee S.J."/>
            <person name="Levesque L."/>
            <person name="Li R."/>
            <person name="Lin C.F."/>
            <person name="Lin M.F."/>
            <person name="Lindblad-Toh K."/>
            <person name="Llopart A."/>
            <person name="Long M."/>
            <person name="Low L."/>
            <person name="Lozovsky E."/>
            <person name="Lu J."/>
            <person name="Luo M."/>
            <person name="Machado C.A."/>
            <person name="Makalowski W."/>
            <person name="Marzo M."/>
            <person name="Matsuda M."/>
            <person name="Matzkin L."/>
            <person name="McAllister B."/>
            <person name="McBride C.S."/>
            <person name="McKernan B."/>
            <person name="McKernan K."/>
            <person name="Mendez-Lago M."/>
            <person name="Minx P."/>
            <person name="Mollenhauer M.U."/>
            <person name="Montooth K."/>
            <person name="Mount S.M."/>
            <person name="Mu X."/>
            <person name="Myers E."/>
            <person name="Negre B."/>
            <person name="Newfeld S."/>
            <person name="Nielsen R."/>
            <person name="Noor M.A."/>
            <person name="O'Grady P."/>
            <person name="Pachter L."/>
            <person name="Papaceit M."/>
            <person name="Parisi M.J."/>
            <person name="Parisi M."/>
            <person name="Parts L."/>
            <person name="Pedersen J.S."/>
            <person name="Pesole G."/>
            <person name="Phillippy A.M."/>
            <person name="Ponting C.P."/>
            <person name="Pop M."/>
            <person name="Porcelli D."/>
            <person name="Powell J.R."/>
            <person name="Prohaska S."/>
            <person name="Pruitt K."/>
            <person name="Puig M."/>
            <person name="Quesneville H."/>
            <person name="Ram K.R."/>
            <person name="Rand D."/>
            <person name="Rasmussen M.D."/>
            <person name="Reed L.K."/>
            <person name="Reenan R."/>
            <person name="Reily A."/>
            <person name="Remington K.A."/>
            <person name="Rieger T.T."/>
            <person name="Ritchie M.G."/>
            <person name="Robin C."/>
            <person name="Rogers Y.H."/>
            <person name="Rohde C."/>
            <person name="Rozas J."/>
            <person name="Rubenfield M.J."/>
            <person name="Ruiz A."/>
            <person name="Russo S."/>
            <person name="Salzberg S.L."/>
            <person name="Sanchez-Gracia A."/>
            <person name="Saranga D.J."/>
            <person name="Sato H."/>
            <person name="Schaeffer S.W."/>
            <person name="Schatz M.C."/>
            <person name="Schlenke T."/>
            <person name="Schwartz R."/>
            <person name="Segarra C."/>
            <person name="Singh R.S."/>
            <person name="Sirot L."/>
            <person name="Sirota M."/>
            <person name="Sisneros N.B."/>
            <person name="Smith C.D."/>
            <person name="Smith T.F."/>
            <person name="Spieth J."/>
            <person name="Stage D.E."/>
            <person name="Stark A."/>
            <person name="Stephan W."/>
            <person name="Strausberg R.L."/>
            <person name="Strempel S."/>
            <person name="Sturgill D."/>
            <person name="Sutton G."/>
            <person name="Sutton G.G."/>
            <person name="Tao W."/>
            <person name="Teichmann S."/>
            <person name="Tobari Y.N."/>
            <person name="Tomimura Y."/>
            <person name="Tsolas J.M."/>
            <person name="Valente V.L."/>
            <person name="Venter E."/>
            <person name="Venter J.C."/>
            <person name="Vicario S."/>
            <person name="Vieira F.G."/>
            <person name="Vilella A.J."/>
            <person name="Villasante A."/>
            <person name="Walenz B."/>
            <person name="Wang J."/>
            <person name="Wasserman M."/>
            <person name="Watts T."/>
            <person name="Wilson D."/>
            <person name="Wilson R.K."/>
            <person name="Wing R.A."/>
            <person name="Wolfner M.F."/>
            <person name="Wong A."/>
            <person name="Wong G.K."/>
            <person name="Wu C.I."/>
            <person name="Wu G."/>
            <person name="Yamamoto D."/>
            <person name="Yang H.P."/>
            <person name="Yang S.P."/>
            <person name="Yorke J.A."/>
            <person name="Yoshida K."/>
            <person name="Zdobnov E."/>
            <person name="Zhang P."/>
            <person name="Zhang Y."/>
            <person name="Zimin A.V."/>
            <person name="Baldwin J."/>
            <person name="Abdouelleil A."/>
            <person name="Abdulkadir J."/>
            <person name="Abebe A."/>
            <person name="Abera B."/>
            <person name="Abreu J."/>
            <person name="Acer S.C."/>
            <person name="Aftuck L."/>
            <person name="Alexander A."/>
            <person name="An P."/>
            <person name="Anderson E."/>
            <person name="Anderson S."/>
            <person name="Arachi H."/>
            <person name="Azer M."/>
            <person name="Bachantsang P."/>
            <person name="Barry A."/>
            <person name="Bayul T."/>
            <person name="Berlin A."/>
            <person name="Bessette D."/>
            <person name="Bloom T."/>
            <person name="Blye J."/>
            <person name="Boguslavskiy L."/>
            <person name="Bonnet C."/>
            <person name="Boukhgalter B."/>
            <person name="Bourzgui I."/>
            <person name="Brown A."/>
            <person name="Cahill P."/>
            <person name="Channer S."/>
            <person name="Cheshatsang Y."/>
            <person name="Chuda L."/>
            <person name="Citroen M."/>
            <person name="Collymore A."/>
            <person name="Cooke P."/>
            <person name="Costello M."/>
            <person name="D'Aco K."/>
            <person name="Daza R."/>
            <person name="De Haan G."/>
            <person name="DeGray S."/>
            <person name="DeMaso C."/>
            <person name="Dhargay N."/>
            <person name="Dooley K."/>
            <person name="Dooley E."/>
            <person name="Doricent M."/>
            <person name="Dorje P."/>
            <person name="Dorjee K."/>
            <person name="Dupes A."/>
            <person name="Elong R."/>
            <person name="Falk J."/>
            <person name="Farina A."/>
            <person name="Faro S."/>
            <person name="Ferguson D."/>
            <person name="Fisher S."/>
            <person name="Foley C.D."/>
            <person name="Franke A."/>
            <person name="Friedrich D."/>
            <person name="Gadbois L."/>
            <person name="Gearin G."/>
            <person name="Gearin C.R."/>
            <person name="Giannoukos G."/>
            <person name="Goode T."/>
            <person name="Graham J."/>
            <person name="Grandbois E."/>
            <person name="Grewal S."/>
            <person name="Gyaltsen K."/>
            <person name="Hafez N."/>
            <person name="Hagos B."/>
            <person name="Hall J."/>
            <person name="Henson C."/>
            <person name="Hollinger A."/>
            <person name="Honan T."/>
            <person name="Huard M.D."/>
            <person name="Hughes L."/>
            <person name="Hurhula B."/>
            <person name="Husby M.E."/>
            <person name="Kamat A."/>
            <person name="Kanga B."/>
            <person name="Kashin S."/>
            <person name="Khazanovich D."/>
            <person name="Kisner P."/>
            <person name="Lance K."/>
            <person name="Lara M."/>
            <person name="Lee W."/>
            <person name="Lennon N."/>
            <person name="Letendre F."/>
            <person name="LeVine R."/>
            <person name="Lipovsky A."/>
            <person name="Liu X."/>
            <person name="Liu J."/>
            <person name="Liu S."/>
            <person name="Lokyitsang T."/>
            <person name="Lokyitsang Y."/>
            <person name="Lubonja R."/>
            <person name="Lui A."/>
            <person name="MacDonald P."/>
            <person name="Magnisalis V."/>
            <person name="Maru K."/>
            <person name="Matthews C."/>
            <person name="McCusker W."/>
            <person name="McDonough S."/>
            <person name="Mehta T."/>
            <person name="Meldrim J."/>
            <person name="Meneus L."/>
            <person name="Mihai O."/>
            <person name="Mihalev A."/>
            <person name="Mihova T."/>
            <person name="Mittelman R."/>
            <person name="Mlenga V."/>
            <person name="Montmayeur A."/>
            <person name="Mulrain L."/>
            <person name="Navidi A."/>
            <person name="Naylor J."/>
            <person name="Negash T."/>
            <person name="Nguyen T."/>
            <person name="Nguyen N."/>
            <person name="Nicol R."/>
            <person name="Norbu C."/>
            <person name="Norbu N."/>
            <person name="Novod N."/>
            <person name="O'Neill B."/>
            <person name="Osman S."/>
            <person name="Markiewicz E."/>
            <person name="Oyono O.L."/>
            <person name="Patti C."/>
            <person name="Phunkhang P."/>
            <person name="Pierre F."/>
            <person name="Priest M."/>
            <person name="Raghuraman S."/>
            <person name="Rege F."/>
            <person name="Reyes R."/>
            <person name="Rise C."/>
            <person name="Rogov P."/>
            <person name="Ross K."/>
            <person name="Ryan E."/>
            <person name="Settipalli S."/>
            <person name="Shea T."/>
            <person name="Sherpa N."/>
            <person name="Shi L."/>
            <person name="Shih D."/>
            <person name="Sparrow T."/>
            <person name="Spaulding J."/>
            <person name="Stalker J."/>
            <person name="Stange-Thomann N."/>
            <person name="Stavropoulos S."/>
            <person name="Stone C."/>
            <person name="Strader C."/>
            <person name="Tesfaye S."/>
            <person name="Thomson T."/>
            <person name="Thoulutsang Y."/>
            <person name="Thoulutsang D."/>
            <person name="Topham K."/>
            <person name="Topping I."/>
            <person name="Tsamla T."/>
            <person name="Vassiliev H."/>
            <person name="Vo A."/>
            <person name="Wangchuk T."/>
            <person name="Wangdi T."/>
            <person name="Weiand M."/>
            <person name="Wilkinson J."/>
            <person name="Wilson A."/>
            <person name="Yadav S."/>
            <person name="Young G."/>
            <person name="Yu Q."/>
            <person name="Zembek L."/>
            <person name="Zhong D."/>
            <person name="Zimmer A."/>
            <person name="Zwirko Z."/>
            <person name="Jaffe D.B."/>
            <person name="Alvarez P."/>
            <person name="Brockman W."/>
            <person name="Butler J."/>
            <person name="Chin C."/>
            <person name="Gnerre S."/>
            <person name="Grabherr M."/>
            <person name="Kleber M."/>
            <person name="Mauceli E."/>
            <person name="MacCallum I."/>
        </authorList>
    </citation>
    <scope>NUCLEOTIDE SEQUENCE [LARGE SCALE GENOMIC DNA]</scope>
    <source>
        <strain evidence="8">Tucson 14024-0371.13</strain>
    </source>
</reference>
<dbReference type="eggNOG" id="KOG1904">
    <property type="taxonomic scope" value="Eukaryota"/>
</dbReference>
<dbReference type="PROSITE" id="PS50812">
    <property type="entry name" value="PWWP"/>
    <property type="match status" value="1"/>
</dbReference>
<evidence type="ECO:0000313" key="7">
    <source>
        <dbReference type="EMBL" id="EDV44092.1"/>
    </source>
</evidence>
<feature type="domain" description="PWWP" evidence="6">
    <location>
        <begin position="12"/>
        <end position="62"/>
    </location>
</feature>
<feature type="compositionally biased region" description="Low complexity" evidence="5">
    <location>
        <begin position="204"/>
        <end position="221"/>
    </location>
</feature>
<feature type="compositionally biased region" description="Low complexity" evidence="5">
    <location>
        <begin position="101"/>
        <end position="110"/>
    </location>
</feature>
<dbReference type="CDD" id="cd05834">
    <property type="entry name" value="PWWP_HRP"/>
    <property type="match status" value="1"/>
</dbReference>
<evidence type="ECO:0000256" key="3">
    <source>
        <dbReference type="ARBA" id="ARBA00023054"/>
    </source>
</evidence>
<evidence type="ECO:0000259" key="6">
    <source>
        <dbReference type="PROSITE" id="PS50812"/>
    </source>
</evidence>
<dbReference type="Gene3D" id="1.20.930.10">
    <property type="entry name" value="Conserved domain common to transcription factors TFIIS, elongin A, CRSP70"/>
    <property type="match status" value="1"/>
</dbReference>
<evidence type="ECO:0000256" key="2">
    <source>
        <dbReference type="ARBA" id="ARBA00005309"/>
    </source>
</evidence>
<dbReference type="SUPFAM" id="SSF140576">
    <property type="entry name" value="HIV integrase-binding domain"/>
    <property type="match status" value="1"/>
</dbReference>
<dbReference type="PhylomeDB" id="B3LZB3"/>
<keyword evidence="4" id="KW-0539">Nucleus</keyword>
<dbReference type="Pfam" id="PF11467">
    <property type="entry name" value="LEDGF"/>
    <property type="match status" value="1"/>
</dbReference>
<dbReference type="Gene3D" id="2.30.30.140">
    <property type="match status" value="1"/>
</dbReference>
<dbReference type="OMA" id="EAMIQIE"/>
<dbReference type="InterPro" id="IPR021567">
    <property type="entry name" value="LEDGF_IBD"/>
</dbReference>
<comment type="similarity">
    <text evidence="2">Belongs to the HDGF family.</text>
</comment>
<dbReference type="SMR" id="B3LZB3"/>
<keyword evidence="8" id="KW-1185">Reference proteome</keyword>
<dbReference type="EMBL" id="CH902617">
    <property type="protein sequence ID" value="EDV44092.1"/>
    <property type="molecule type" value="Genomic_DNA"/>
</dbReference>
<comment type="subcellular location">
    <subcellularLocation>
        <location evidence="1">Nucleus</location>
    </subcellularLocation>
</comment>
<evidence type="ECO:0000256" key="5">
    <source>
        <dbReference type="SAM" id="MobiDB-lite"/>
    </source>
</evidence>
<dbReference type="HOGENOM" id="CLU_015544_0_0_1"/>
<dbReference type="AlphaFoldDB" id="B3LZB3"/>
<feature type="compositionally biased region" description="Basic and acidic residues" evidence="5">
    <location>
        <begin position="112"/>
        <end position="128"/>
    </location>
</feature>
<dbReference type="GO" id="GO:0003697">
    <property type="term" value="F:single-stranded DNA binding"/>
    <property type="evidence" value="ECO:0007669"/>
    <property type="project" value="EnsemblMetazoa"/>
</dbReference>
<evidence type="ECO:0000256" key="4">
    <source>
        <dbReference type="ARBA" id="ARBA00023242"/>
    </source>
</evidence>
<proteinExistence type="inferred from homology"/>
<evidence type="ECO:0000313" key="8">
    <source>
        <dbReference type="Proteomes" id="UP000007801"/>
    </source>
</evidence>
<dbReference type="CTD" id="43576"/>
<name>B3LZB3_DROAN</name>
<dbReference type="GO" id="GO:0140003">
    <property type="term" value="F:histone H3K36me3 reader activity"/>
    <property type="evidence" value="ECO:0007669"/>
    <property type="project" value="EnsemblMetazoa"/>
</dbReference>
<dbReference type="GO" id="GO:0031452">
    <property type="term" value="P:negative regulation of heterochromatin formation"/>
    <property type="evidence" value="ECO:0007669"/>
    <property type="project" value="EnsemblMetazoa"/>
</dbReference>
<dbReference type="SMART" id="SM00293">
    <property type="entry name" value="PWWP"/>
    <property type="match status" value="1"/>
</dbReference>
<dbReference type="InterPro" id="IPR000313">
    <property type="entry name" value="PWWP_dom"/>
</dbReference>
<dbReference type="PANTHER" id="PTHR12550:SF70">
    <property type="entry name" value="JIL-1 ANCHORING AND STABILIZING PROTEIN, ISOFORM A"/>
    <property type="match status" value="1"/>
</dbReference>